<gene>
    <name evidence="2" type="ORF">TRFO_40284</name>
</gene>
<dbReference type="Proteomes" id="UP000179807">
    <property type="component" value="Unassembled WGS sequence"/>
</dbReference>
<proteinExistence type="predicted"/>
<dbReference type="EMBL" id="MLAK01001402">
    <property type="protein sequence ID" value="OHS93446.1"/>
    <property type="molecule type" value="Genomic_DNA"/>
</dbReference>
<feature type="coiled-coil region" evidence="1">
    <location>
        <begin position="41"/>
        <end position="68"/>
    </location>
</feature>
<dbReference type="VEuPathDB" id="TrichDB:TRFO_40284"/>
<evidence type="ECO:0000256" key="1">
    <source>
        <dbReference type="SAM" id="Coils"/>
    </source>
</evidence>
<feature type="coiled-coil region" evidence="1">
    <location>
        <begin position="103"/>
        <end position="144"/>
    </location>
</feature>
<sequence length="214" mass="25179">MKELRMNNEFSINADTVKEMLQKHNHILKQQIEFLQSIPNCEENSKATAKLNQRIATLQKEIKEEKDNISEPVNQGSREETSTLKKKVKYLKREHDELEEFIKKEIEFEREEDDKTIKELNETITNLTNEIQQTKERLNKSKSSQFASEYAEVTRRVKLAKQKIAQSNHDIISLRAENEKLAASIEIEKESTHRLEKERDTLQKLIRSIKESTV</sequence>
<protein>
    <submittedName>
        <fullName evidence="2">Uncharacterized protein</fullName>
    </submittedName>
</protein>
<dbReference type="GeneID" id="94847817"/>
<comment type="caution">
    <text evidence="2">The sequence shown here is derived from an EMBL/GenBank/DDBJ whole genome shotgun (WGS) entry which is preliminary data.</text>
</comment>
<dbReference type="AlphaFoldDB" id="A0A1J4J1M5"/>
<keyword evidence="3" id="KW-1185">Reference proteome</keyword>
<accession>A0A1J4J1M5</accession>
<dbReference type="RefSeq" id="XP_068346583.1">
    <property type="nucleotide sequence ID" value="XM_068513113.1"/>
</dbReference>
<name>A0A1J4J1M5_9EUKA</name>
<organism evidence="2 3">
    <name type="scientific">Tritrichomonas foetus</name>
    <dbReference type="NCBI Taxonomy" id="1144522"/>
    <lineage>
        <taxon>Eukaryota</taxon>
        <taxon>Metamonada</taxon>
        <taxon>Parabasalia</taxon>
        <taxon>Tritrichomonadida</taxon>
        <taxon>Tritrichomonadidae</taxon>
        <taxon>Tritrichomonas</taxon>
    </lineage>
</organism>
<reference evidence="2" key="1">
    <citation type="submission" date="2016-10" db="EMBL/GenBank/DDBJ databases">
        <authorList>
            <person name="Benchimol M."/>
            <person name="Almeida L.G."/>
            <person name="Vasconcelos A.T."/>
            <person name="Perreira-Neves A."/>
            <person name="Rosa I.A."/>
            <person name="Tasca T."/>
            <person name="Bogo M.R."/>
            <person name="de Souza W."/>
        </authorList>
    </citation>
    <scope>NUCLEOTIDE SEQUENCE [LARGE SCALE GENOMIC DNA]</scope>
    <source>
        <strain evidence="2">K</strain>
    </source>
</reference>
<keyword evidence="1" id="KW-0175">Coiled coil</keyword>
<evidence type="ECO:0000313" key="3">
    <source>
        <dbReference type="Proteomes" id="UP000179807"/>
    </source>
</evidence>
<evidence type="ECO:0000313" key="2">
    <source>
        <dbReference type="EMBL" id="OHS93446.1"/>
    </source>
</evidence>
<dbReference type="Gene3D" id="1.10.287.1490">
    <property type="match status" value="1"/>
</dbReference>